<feature type="transmembrane region" description="Helical" evidence="5">
    <location>
        <begin position="1107"/>
        <end position="1129"/>
    </location>
</feature>
<feature type="transmembrane region" description="Helical" evidence="5">
    <location>
        <begin position="525"/>
        <end position="543"/>
    </location>
</feature>
<keyword evidence="2 5" id="KW-1133">Transmembrane helix</keyword>
<feature type="transmembrane region" description="Helical" evidence="5">
    <location>
        <begin position="902"/>
        <end position="921"/>
    </location>
</feature>
<evidence type="ECO:0000256" key="3">
    <source>
        <dbReference type="ARBA" id="ARBA00023136"/>
    </source>
</evidence>
<dbReference type="Pfam" id="PF07690">
    <property type="entry name" value="MFS_1"/>
    <property type="match status" value="4"/>
</dbReference>
<feature type="transmembrane region" description="Helical" evidence="5">
    <location>
        <begin position="490"/>
        <end position="513"/>
    </location>
</feature>
<feature type="transmembrane region" description="Helical" evidence="5">
    <location>
        <begin position="1442"/>
        <end position="1461"/>
    </location>
</feature>
<gene>
    <name evidence="6" type="ORF">V5799_000558</name>
</gene>
<feature type="transmembrane region" description="Helical" evidence="5">
    <location>
        <begin position="253"/>
        <end position="272"/>
    </location>
</feature>
<feature type="transmembrane region" description="Helical" evidence="5">
    <location>
        <begin position="59"/>
        <end position="77"/>
    </location>
</feature>
<feature type="transmembrane region" description="Helical" evidence="5">
    <location>
        <begin position="467"/>
        <end position="484"/>
    </location>
</feature>
<feature type="transmembrane region" description="Helical" evidence="5">
    <location>
        <begin position="211"/>
        <end position="233"/>
    </location>
</feature>
<dbReference type="InterPro" id="IPR036259">
    <property type="entry name" value="MFS_trans_sf"/>
</dbReference>
<proteinExistence type="predicted"/>
<feature type="transmembrane region" description="Helical" evidence="5">
    <location>
        <begin position="1169"/>
        <end position="1192"/>
    </location>
</feature>
<dbReference type="GO" id="GO:0022857">
    <property type="term" value="F:transmembrane transporter activity"/>
    <property type="evidence" value="ECO:0007669"/>
    <property type="project" value="InterPro"/>
</dbReference>
<feature type="transmembrane region" description="Helical" evidence="5">
    <location>
        <begin position="844"/>
        <end position="862"/>
    </location>
</feature>
<feature type="transmembrane region" description="Helical" evidence="5">
    <location>
        <begin position="739"/>
        <end position="763"/>
    </location>
</feature>
<evidence type="ECO:0000256" key="4">
    <source>
        <dbReference type="ARBA" id="ARBA00040840"/>
    </source>
</evidence>
<feature type="transmembrane region" description="Helical" evidence="5">
    <location>
        <begin position="1141"/>
        <end position="1163"/>
    </location>
</feature>
<dbReference type="Proteomes" id="UP001321473">
    <property type="component" value="Unassembled WGS sequence"/>
</dbReference>
<evidence type="ECO:0000313" key="7">
    <source>
        <dbReference type="Proteomes" id="UP001321473"/>
    </source>
</evidence>
<dbReference type="InterPro" id="IPR011701">
    <property type="entry name" value="MFS"/>
</dbReference>
<feature type="transmembrane region" description="Helical" evidence="5">
    <location>
        <begin position="595"/>
        <end position="619"/>
    </location>
</feature>
<feature type="transmembrane region" description="Helical" evidence="5">
    <location>
        <begin position="1467"/>
        <end position="1491"/>
    </location>
</feature>
<feature type="transmembrane region" description="Helical" evidence="5">
    <location>
        <begin position="1051"/>
        <end position="1075"/>
    </location>
</feature>
<dbReference type="Gene3D" id="1.20.1250.20">
    <property type="entry name" value="MFS general substrate transporter like domains"/>
    <property type="match status" value="6"/>
</dbReference>
<feature type="transmembrane region" description="Helical" evidence="5">
    <location>
        <begin position="1369"/>
        <end position="1388"/>
    </location>
</feature>
<feature type="transmembrane region" description="Helical" evidence="5">
    <location>
        <begin position="1503"/>
        <end position="1523"/>
    </location>
</feature>
<keyword evidence="3 5" id="KW-0472">Membrane</keyword>
<feature type="transmembrane region" description="Helical" evidence="5">
    <location>
        <begin position="154"/>
        <end position="177"/>
    </location>
</feature>
<feature type="transmembrane region" description="Helical" evidence="5">
    <location>
        <begin position="640"/>
        <end position="660"/>
    </location>
</feature>
<name>A0AAQ4D2P9_AMBAM</name>
<keyword evidence="1 5" id="KW-0812">Transmembrane</keyword>
<feature type="transmembrane region" description="Helical" evidence="5">
    <location>
        <begin position="683"/>
        <end position="707"/>
    </location>
</feature>
<protein>
    <recommendedName>
        <fullName evidence="4">Major facilitator superfamily domain-containing protein 4A</fullName>
    </recommendedName>
</protein>
<accession>A0AAQ4D2P9</accession>
<feature type="transmembrane region" description="Helical" evidence="5">
    <location>
        <begin position="868"/>
        <end position="890"/>
    </location>
</feature>
<evidence type="ECO:0000256" key="5">
    <source>
        <dbReference type="SAM" id="Phobius"/>
    </source>
</evidence>
<feature type="transmembrane region" description="Helical" evidence="5">
    <location>
        <begin position="1310"/>
        <end position="1328"/>
    </location>
</feature>
<keyword evidence="7" id="KW-1185">Reference proteome</keyword>
<feature type="transmembrane region" description="Helical" evidence="5">
    <location>
        <begin position="1529"/>
        <end position="1552"/>
    </location>
</feature>
<feature type="transmembrane region" description="Helical" evidence="5">
    <location>
        <begin position="714"/>
        <end position="733"/>
    </location>
</feature>
<dbReference type="PANTHER" id="PTHR23121">
    <property type="entry name" value="SODIUM-DEPENDENT GLUCOSE TRANSPORTER 1"/>
    <property type="match status" value="1"/>
</dbReference>
<feature type="transmembrane region" description="Helical" evidence="5">
    <location>
        <begin position="1275"/>
        <end position="1298"/>
    </location>
</feature>
<feature type="transmembrane region" description="Helical" evidence="5">
    <location>
        <begin position="1008"/>
        <end position="1028"/>
    </location>
</feature>
<feature type="transmembrane region" description="Helical" evidence="5">
    <location>
        <begin position="1252"/>
        <end position="1269"/>
    </location>
</feature>
<reference evidence="6 7" key="1">
    <citation type="journal article" date="2023" name="Arcadia Sci">
        <title>De novo assembly of a long-read Amblyomma americanum tick genome.</title>
        <authorList>
            <person name="Chou S."/>
            <person name="Poskanzer K.E."/>
            <person name="Rollins M."/>
            <person name="Thuy-Boun P.S."/>
        </authorList>
    </citation>
    <scope>NUCLEOTIDE SEQUENCE [LARGE SCALE GENOMIC DNA]</scope>
    <source>
        <strain evidence="6">F_SG_1</strain>
        <tissue evidence="6">Salivary glands</tissue>
    </source>
</reference>
<feature type="transmembrane region" description="Helical" evidence="5">
    <location>
        <begin position="775"/>
        <end position="802"/>
    </location>
</feature>
<evidence type="ECO:0000313" key="6">
    <source>
        <dbReference type="EMBL" id="KAK8756739.1"/>
    </source>
</evidence>
<feature type="transmembrane region" description="Helical" evidence="5">
    <location>
        <begin position="963"/>
        <end position="987"/>
    </location>
</feature>
<feature type="transmembrane region" description="Helical" evidence="5">
    <location>
        <begin position="303"/>
        <end position="328"/>
    </location>
</feature>
<dbReference type="SUPFAM" id="SSF103473">
    <property type="entry name" value="MFS general substrate transporter"/>
    <property type="match status" value="4"/>
</dbReference>
<feature type="transmembrane region" description="Helical" evidence="5">
    <location>
        <begin position="84"/>
        <end position="103"/>
    </location>
</feature>
<evidence type="ECO:0000256" key="2">
    <source>
        <dbReference type="ARBA" id="ARBA00022989"/>
    </source>
</evidence>
<organism evidence="6 7">
    <name type="scientific">Amblyomma americanum</name>
    <name type="common">Lone star tick</name>
    <dbReference type="NCBI Taxonomy" id="6943"/>
    <lineage>
        <taxon>Eukaryota</taxon>
        <taxon>Metazoa</taxon>
        <taxon>Ecdysozoa</taxon>
        <taxon>Arthropoda</taxon>
        <taxon>Chelicerata</taxon>
        <taxon>Arachnida</taxon>
        <taxon>Acari</taxon>
        <taxon>Parasitiformes</taxon>
        <taxon>Ixodida</taxon>
        <taxon>Ixodoidea</taxon>
        <taxon>Ixodidae</taxon>
        <taxon>Amblyomminae</taxon>
        <taxon>Amblyomma</taxon>
    </lineage>
</organism>
<feature type="transmembrane region" description="Helical" evidence="5">
    <location>
        <begin position="20"/>
        <end position="39"/>
    </location>
</feature>
<sequence length="1567" mass="167688">MTVKKWQLLLKLGRTFNLNVGSFGMGLIVSLTGVALLDLVEIYDSSVGNVSHLITTRCVGLLLGSLLGSNVWMILLWPENSSPALQVFHLSFALGCLAAPLIAEPFMSTNVPSPVLSAANASEYAWTSPPILRLDENSSVNETMVGFGGDATRIQYAFGITAALHLLLLVSMVVLYWTDRSDFKSEVPVKESGGDEARRQAKADLRFSRTLVALLSTYICVYVALEVTYAQMITSFAVKCALHFSKTSASRLAAVYFFCFAACRVVASLITIRVTSFHMMVAAHIVLALTGVLLVVWGSTYHIVLWVGSALMGLSQGPNYAAVVAWTVSYIRMSNKMMSLVIVTAGIGSMSPSLLVGQFLDTCPDVFLYVCFATVFLSIAVFAATYLYVRKRPMLSSGKTLAQAEDCSLKPPGLILALTGVALLDLVEIYGSDISSVSHLITTRCVGGLLGSLVGGKLYDAYNVQTMSILMMVIACVAVLMIPLSGSLALAHAMVFFGGISSGAFDTGANVWIIRLWPENSSPALQVFHLAFGVGCLVAPLIAEPFLSPGVGREVLNQTANLTVYLTSNDSGYSPFQPVLNETGTDEHAEGESRVYYAFGIASAFHLLLVIAMVVLYFIDSSDVKTPHGGDANASKTEDVFFSRALLALLSTYVCVYVALECTTSQMLTAYAVKSDLHFAKSAAARLAAVYFFCFAASRLVAALVTIKMSPFQMLVLSHVILLVTGTVLLVWGSSSAPVLWACSALMGIGQAPVYAAVVAWTVSYINMSNMMMSIVIITAGIGALSPPLLGLIIALTGVALLDLVEIYGSDISSVSHLITTRCVGSLVGSLVGGKLYDAYNVQIMSILMMVVACVTALMIPLSGSLALAYAIVFFGGISSGAFNTGANVWTIRLWPENSSPALQVFHLAFGVGNLMAPLIAEPFLSTGVGREVLNQTSNRTAYDDLGYSTFEPLRNETSESRVYYAFGIASGFHLLLVIAMAALYFIDSSDVKPPHSGEGDAPKTEDVFFSRVMLALMSTYVCVYVALECTTAQMVTAYAVKSDLHFAKSAAARLAAVFFSCFAASRLGAALVTIKMSPFQMLVLSHVVLVVTGTVLLVWGSSSAPVLWACIALMGIGQGPVYAAVVTWTDSYIKFSNMMMSIVVIMATVGMLSPPLLVGQFLDRTPNVFLYVCFASAMLCVAFFVVMCFYVRKRPLGLNHALKGVALLYLVEIYRSDISSVSHLITTRCVGALLGSLVGGKLYDAYNVQTMSILMMVIACVTVLMIPLSGSLALAHAMVFFSGISSGAFDTGANVWIIRMWPENSNPALQVFHLAYAVGCLVAPLIGEPFLSTTVGREALNQTANLTASDVKLSHGGEGDAPKAEDVFFTRALLALLSTYVCVYVALEGTSTQMLTAYAVKGDLHFTKSTAARLAADYFFCFAASRLGAALVTVKMSPFQMLVISHVILVVTGTALLVWGSSSAPLLWACSAFMGIGQAPVYGAVVAWTVSYMNITNMMMSIVIVTVGIGALLPPLLVGQFLEHSPKLFLYVSFASALLCAAIFVAMYFYVRKRPLLNVERENVSL</sequence>
<comment type="caution">
    <text evidence="6">The sequence shown here is derived from an EMBL/GenBank/DDBJ whole genome shotgun (WGS) entry which is preliminary data.</text>
</comment>
<feature type="transmembrane region" description="Helical" evidence="5">
    <location>
        <begin position="366"/>
        <end position="389"/>
    </location>
</feature>
<dbReference type="PANTHER" id="PTHR23121:SF10">
    <property type="entry name" value="MAJOR FACILITATOR SUPERFAMILY DOMAIN-CONTAINING PROTEIN 4A"/>
    <property type="match status" value="1"/>
</dbReference>
<feature type="transmembrane region" description="Helical" evidence="5">
    <location>
        <begin position="1082"/>
        <end position="1101"/>
    </location>
</feature>
<dbReference type="EMBL" id="JARKHS020035930">
    <property type="protein sequence ID" value="KAK8756739.1"/>
    <property type="molecule type" value="Genomic_DNA"/>
</dbReference>
<feature type="transmembrane region" description="Helical" evidence="5">
    <location>
        <begin position="279"/>
        <end position="297"/>
    </location>
</feature>
<feature type="transmembrane region" description="Helical" evidence="5">
    <location>
        <begin position="340"/>
        <end position="360"/>
    </location>
</feature>
<evidence type="ECO:0000256" key="1">
    <source>
        <dbReference type="ARBA" id="ARBA00022692"/>
    </source>
</evidence>